<feature type="transmembrane region" description="Helical" evidence="5">
    <location>
        <begin position="429"/>
        <end position="449"/>
    </location>
</feature>
<dbReference type="PANTHER" id="PTHR47547">
    <property type="match status" value="1"/>
</dbReference>
<evidence type="ECO:0000256" key="4">
    <source>
        <dbReference type="ARBA" id="ARBA00023136"/>
    </source>
</evidence>
<keyword evidence="2 5" id="KW-0812">Transmembrane</keyword>
<feature type="transmembrane region" description="Helical" evidence="5">
    <location>
        <begin position="92"/>
        <end position="111"/>
    </location>
</feature>
<dbReference type="Pfam" id="PF13520">
    <property type="entry name" value="AA_permease_2"/>
    <property type="match status" value="1"/>
</dbReference>
<reference evidence="6 7" key="1">
    <citation type="submission" date="2007-10" db="EMBL/GenBank/DDBJ databases">
        <title>Complete sequence of Caldivirga maquilingensis IC-167.</title>
        <authorList>
            <consortium name="US DOE Joint Genome Institute"/>
            <person name="Copeland A."/>
            <person name="Lucas S."/>
            <person name="Lapidus A."/>
            <person name="Barry K."/>
            <person name="Glavina del Rio T."/>
            <person name="Dalin E."/>
            <person name="Tice H."/>
            <person name="Pitluck S."/>
            <person name="Saunders E."/>
            <person name="Brettin T."/>
            <person name="Bruce D."/>
            <person name="Detter J.C."/>
            <person name="Han C."/>
            <person name="Schmutz J."/>
            <person name="Larimer F."/>
            <person name="Land M."/>
            <person name="Hauser L."/>
            <person name="Kyrpides N."/>
            <person name="Ivanova N."/>
            <person name="Biddle J.F."/>
            <person name="Zhang Z."/>
            <person name="Fitz-Gibbon S.T."/>
            <person name="Lowe T.M."/>
            <person name="Saltikov C."/>
            <person name="House C.H."/>
            <person name="Richardson P."/>
        </authorList>
    </citation>
    <scope>NUCLEOTIDE SEQUENCE [LARGE SCALE GENOMIC DNA]</scope>
    <source>
        <strain evidence="7">ATCC 700844 / DSM 13496 / JCM 10307 / IC-167</strain>
    </source>
</reference>
<evidence type="ECO:0000256" key="2">
    <source>
        <dbReference type="ARBA" id="ARBA00022692"/>
    </source>
</evidence>
<dbReference type="HOGENOM" id="CLU_007946_16_0_2"/>
<dbReference type="InterPro" id="IPR002293">
    <property type="entry name" value="AA/rel_permease1"/>
</dbReference>
<feature type="transmembrane region" description="Helical" evidence="5">
    <location>
        <begin position="12"/>
        <end position="29"/>
    </location>
</feature>
<dbReference type="Proteomes" id="UP000001137">
    <property type="component" value="Chromosome"/>
</dbReference>
<proteinExistence type="predicted"/>
<feature type="transmembrane region" description="Helical" evidence="5">
    <location>
        <begin position="299"/>
        <end position="322"/>
    </location>
</feature>
<dbReference type="PIRSF" id="PIRSF006060">
    <property type="entry name" value="AA_transporter"/>
    <property type="match status" value="1"/>
</dbReference>
<name>A8MDA2_CALMQ</name>
<accession>A8MDA2</accession>
<dbReference type="eggNOG" id="arCOG00009">
    <property type="taxonomic scope" value="Archaea"/>
</dbReference>
<feature type="transmembrane region" description="Helical" evidence="5">
    <location>
        <begin position="405"/>
        <end position="423"/>
    </location>
</feature>
<dbReference type="AlphaFoldDB" id="A8MDA2"/>
<evidence type="ECO:0000256" key="1">
    <source>
        <dbReference type="ARBA" id="ARBA00004141"/>
    </source>
</evidence>
<feature type="transmembrane region" description="Helical" evidence="5">
    <location>
        <begin position="41"/>
        <end position="63"/>
    </location>
</feature>
<dbReference type="STRING" id="397948.Cmaq_0926"/>
<feature type="transmembrane region" description="Helical" evidence="5">
    <location>
        <begin position="164"/>
        <end position="183"/>
    </location>
</feature>
<gene>
    <name evidence="6" type="ordered locus">Cmaq_0926</name>
</gene>
<evidence type="ECO:0000313" key="7">
    <source>
        <dbReference type="Proteomes" id="UP000001137"/>
    </source>
</evidence>
<feature type="transmembrane region" description="Helical" evidence="5">
    <location>
        <begin position="480"/>
        <end position="507"/>
    </location>
</feature>
<evidence type="ECO:0000256" key="3">
    <source>
        <dbReference type="ARBA" id="ARBA00022989"/>
    </source>
</evidence>
<evidence type="ECO:0000313" key="6">
    <source>
        <dbReference type="EMBL" id="ABW01758.1"/>
    </source>
</evidence>
<dbReference type="Gene3D" id="1.20.1740.10">
    <property type="entry name" value="Amino acid/polyamine transporter I"/>
    <property type="match status" value="1"/>
</dbReference>
<sequence length="522" mass="56643">MGLRKHLTLGDLLIIGVAGSIGGAVFYGAQKAAAEAGPAGILAYALAPVLYFFIALTYIDLAMDYPEAGGPSRFAIYSHGQATNIINSVADLIWYLFIPPLEAYVFVALVVSEFYPGVINPATGNLTLIGGLIALALIMIMVPLNYYGIEVFTVSNKVVGSMKFALYAIMAIVFALTALKFNPYVLKNLTNYGGFMPYGVTGLFAAMPIAMFSFGGARTIPDFAEEIKGKRSIVPGLILTVVGQGVIYVTFAALFVLSVDWGVFHIRPGDWSSFLNISRNPYYYLAAAYKLPYMYILPMLYLILALFMVGYVYMGAGTRVMLAMARSKYVAGKIGEIHPRYAIPYWALIIFGLIGAAISFLFAPVPGLYGIVSDTTAAGYIGFAVNPIAMMVLRKQGASKYQVPAGWFVSATAFAISSLIVFWNGWPAVPYAVLLMTVVAVILAIIYRVKEGWLEATWYIGWIAFETLMAYIGSDGALNIIPFTWATAITAIISLAVFYPLGIILGLRQRNFEVHIKDLGGV</sequence>
<feature type="transmembrane region" description="Helical" evidence="5">
    <location>
        <begin position="456"/>
        <end position="474"/>
    </location>
</feature>
<feature type="transmembrane region" description="Helical" evidence="5">
    <location>
        <begin position="343"/>
        <end position="365"/>
    </location>
</feature>
<comment type="subcellular location">
    <subcellularLocation>
        <location evidence="1">Membrane</location>
        <topology evidence="1">Multi-pass membrane protein</topology>
    </subcellularLocation>
</comment>
<feature type="transmembrane region" description="Helical" evidence="5">
    <location>
        <begin position="377"/>
        <end position="393"/>
    </location>
</feature>
<evidence type="ECO:0000256" key="5">
    <source>
        <dbReference type="SAM" id="Phobius"/>
    </source>
</evidence>
<keyword evidence="4 5" id="KW-0472">Membrane</keyword>
<dbReference type="EMBL" id="CP000852">
    <property type="protein sequence ID" value="ABW01758.1"/>
    <property type="molecule type" value="Genomic_DNA"/>
</dbReference>
<keyword evidence="3 5" id="KW-1133">Transmembrane helix</keyword>
<feature type="transmembrane region" description="Helical" evidence="5">
    <location>
        <begin position="195"/>
        <end position="215"/>
    </location>
</feature>
<organism evidence="6 7">
    <name type="scientific">Caldivirga maquilingensis (strain ATCC 700844 / DSM 13496 / JCM 10307 / IC-167)</name>
    <dbReference type="NCBI Taxonomy" id="397948"/>
    <lineage>
        <taxon>Archaea</taxon>
        <taxon>Thermoproteota</taxon>
        <taxon>Thermoprotei</taxon>
        <taxon>Thermoproteales</taxon>
        <taxon>Thermoproteaceae</taxon>
        <taxon>Caldivirga</taxon>
    </lineage>
</organism>
<dbReference type="GO" id="GO:0022857">
    <property type="term" value="F:transmembrane transporter activity"/>
    <property type="evidence" value="ECO:0007669"/>
    <property type="project" value="InterPro"/>
</dbReference>
<protein>
    <submittedName>
        <fullName evidence="6">Amino acid permease-associated region</fullName>
    </submittedName>
</protein>
<dbReference type="KEGG" id="cma:Cmaq_0926"/>
<feature type="transmembrane region" description="Helical" evidence="5">
    <location>
        <begin position="236"/>
        <end position="257"/>
    </location>
</feature>
<dbReference type="PANTHER" id="PTHR47547:SF1">
    <property type="entry name" value="ASPARTATE-PROTON SYMPORTER"/>
    <property type="match status" value="1"/>
</dbReference>
<dbReference type="GO" id="GO:0016020">
    <property type="term" value="C:membrane"/>
    <property type="evidence" value="ECO:0007669"/>
    <property type="project" value="UniProtKB-SubCell"/>
</dbReference>
<dbReference type="InterPro" id="IPR052962">
    <property type="entry name" value="AA_Transporter_AGT"/>
</dbReference>
<feature type="transmembrane region" description="Helical" evidence="5">
    <location>
        <begin position="123"/>
        <end position="144"/>
    </location>
</feature>
<keyword evidence="7" id="KW-1185">Reference proteome</keyword>